<evidence type="ECO:0000313" key="19">
    <source>
        <dbReference type="Proteomes" id="UP000472676"/>
    </source>
</evidence>
<evidence type="ECO:0000259" key="17">
    <source>
        <dbReference type="Pfam" id="PF01432"/>
    </source>
</evidence>
<comment type="caution">
    <text evidence="18">The sequence shown here is derived from an EMBL/GenBank/DDBJ whole genome shotgun (WGS) entry which is preliminary data.</text>
</comment>
<keyword evidence="5 15" id="KW-0645">Protease</keyword>
<dbReference type="InterPro" id="IPR045090">
    <property type="entry name" value="Pept_M3A_M3B"/>
</dbReference>
<evidence type="ECO:0000256" key="1">
    <source>
        <dbReference type="ARBA" id="ARBA00004496"/>
    </source>
</evidence>
<evidence type="ECO:0000256" key="14">
    <source>
        <dbReference type="ARBA" id="ARBA00075608"/>
    </source>
</evidence>
<evidence type="ECO:0000256" key="7">
    <source>
        <dbReference type="ARBA" id="ARBA00022801"/>
    </source>
</evidence>
<evidence type="ECO:0000256" key="10">
    <source>
        <dbReference type="ARBA" id="ARBA00052506"/>
    </source>
</evidence>
<dbReference type="Gene3D" id="1.10.1370.40">
    <property type="match status" value="3"/>
</dbReference>
<evidence type="ECO:0000256" key="9">
    <source>
        <dbReference type="ARBA" id="ARBA00023049"/>
    </source>
</evidence>
<keyword evidence="4" id="KW-0121">Carboxypeptidase</keyword>
<dbReference type="PANTHER" id="PTHR43660:SF1">
    <property type="entry name" value="DIPEPTIDYL CARBOXYPEPTIDASE"/>
    <property type="match status" value="1"/>
</dbReference>
<dbReference type="InterPro" id="IPR001567">
    <property type="entry name" value="Pept_M3A_M3B_dom"/>
</dbReference>
<comment type="similarity">
    <text evidence="2 15">Belongs to the peptidase M3 family.</text>
</comment>
<evidence type="ECO:0000256" key="12">
    <source>
        <dbReference type="ARBA" id="ARBA00066668"/>
    </source>
</evidence>
<keyword evidence="3" id="KW-0963">Cytoplasm</keyword>
<accession>A0A6M2BQR5</accession>
<evidence type="ECO:0000256" key="16">
    <source>
        <dbReference type="SAM" id="SignalP"/>
    </source>
</evidence>
<protein>
    <recommendedName>
        <fullName evidence="13">Dipeptidyl carboxypeptidase</fullName>
        <ecNumber evidence="12">3.4.15.5</ecNumber>
    </recommendedName>
    <alternativeName>
        <fullName evidence="14">Peptidyl-dipeptidase Dcp</fullName>
    </alternativeName>
</protein>
<gene>
    <name evidence="18" type="ORF">G7Y85_07955</name>
</gene>
<dbReference type="SUPFAM" id="SSF55486">
    <property type="entry name" value="Metalloproteases ('zincins'), catalytic domain"/>
    <property type="match status" value="1"/>
</dbReference>
<evidence type="ECO:0000256" key="8">
    <source>
        <dbReference type="ARBA" id="ARBA00022833"/>
    </source>
</evidence>
<feature type="chain" id="PRO_5026730036" description="Dipeptidyl carboxypeptidase" evidence="16">
    <location>
        <begin position="23"/>
        <end position="717"/>
    </location>
</feature>
<dbReference type="GO" id="GO:0046872">
    <property type="term" value="F:metal ion binding"/>
    <property type="evidence" value="ECO:0007669"/>
    <property type="project" value="UniProtKB-UniRule"/>
</dbReference>
<evidence type="ECO:0000256" key="2">
    <source>
        <dbReference type="ARBA" id="ARBA00006040"/>
    </source>
</evidence>
<evidence type="ECO:0000256" key="3">
    <source>
        <dbReference type="ARBA" id="ARBA00022490"/>
    </source>
</evidence>
<evidence type="ECO:0000256" key="11">
    <source>
        <dbReference type="ARBA" id="ARBA00054529"/>
    </source>
</evidence>
<dbReference type="Pfam" id="PF01432">
    <property type="entry name" value="Peptidase_M3"/>
    <property type="match status" value="1"/>
</dbReference>
<sequence>MNAPITLALAAGMLLSAGSALAADPTPDMRDNPFATASTLPYQLPPFDKIHDSDFAPAFAAGMAAQRAEIDAIANNPERPSFDNTIVAMEKSGAMLARVSSVFFNLTSSNTNETLEKLQADVAPRLAAHSDAIYLDARLYARVRALYNTRRLLDLDPQSERLLERYHTRFVRAGADLDDAQKEKLRHFNEQLSQLSTQFEQNLLKGTAAAAVVVDTRAELDGMSDAEISTAAEAAKSRGLDGKYVITLQNTTGQPALAHLKSRALREKIYQASVTRCSHGSAFDNTGVIKQIVLLSAQRAALLGYPSHAAYVLEDETAKTPEAVNKMLAQLVPAAVANVHRDLAEMQKLADAEHAGYKLAAWDWAYYAEKLRKAKYDFDESQMKPYLELDDVLQNGLFYEAHELYGLTFKERTDLPVYHPDVRVFEVFDKDGSRLALFLTDYYKRDSKNGGAWMNEYVSQSDLLGTRPVVVNNLNIPKPAAGQPTLLTFDEVTTMFHEFGHALHGMFSDVKYPYFAGTAVPRDFVEYPSQFNEMWATDPDVLKHYAKHYKTGAPMPRALLDKVMATQKYGQGFTTTEYLEASIIDQSWYQLPVADAQVADVSAFESKVLHDAGIDVPEVPPRYHSPYFAHAFSLGYDAGYYAYIWSAVLDTDTAQWFRQHGGLKRESGERFRAMLLSKGGSVDASTLFHDFIGHDPDIQPLLDQRGLVLPKAAAKPN</sequence>
<dbReference type="GO" id="GO:0005829">
    <property type="term" value="C:cytosol"/>
    <property type="evidence" value="ECO:0007669"/>
    <property type="project" value="TreeGrafter"/>
</dbReference>
<dbReference type="GO" id="GO:0008241">
    <property type="term" value="F:peptidyl-dipeptidase activity"/>
    <property type="evidence" value="ECO:0007669"/>
    <property type="project" value="UniProtKB-EC"/>
</dbReference>
<organism evidence="18 19">
    <name type="scientific">Solimonas terrae</name>
    <dbReference type="NCBI Taxonomy" id="1396819"/>
    <lineage>
        <taxon>Bacteria</taxon>
        <taxon>Pseudomonadati</taxon>
        <taxon>Pseudomonadota</taxon>
        <taxon>Gammaproteobacteria</taxon>
        <taxon>Nevskiales</taxon>
        <taxon>Nevskiaceae</taxon>
        <taxon>Solimonas</taxon>
    </lineage>
</organism>
<comment type="cofactor">
    <cofactor evidence="15">
        <name>Zn(2+)</name>
        <dbReference type="ChEBI" id="CHEBI:29105"/>
    </cofactor>
    <text evidence="15">Binds 1 zinc ion.</text>
</comment>
<feature type="signal peptide" evidence="16">
    <location>
        <begin position="1"/>
        <end position="22"/>
    </location>
</feature>
<dbReference type="FunFam" id="3.40.390.10:FF:000009">
    <property type="entry name" value="Oligopeptidase A"/>
    <property type="match status" value="1"/>
</dbReference>
<dbReference type="EMBL" id="JAAMOW010000003">
    <property type="protein sequence ID" value="NGY04694.1"/>
    <property type="molecule type" value="Genomic_DNA"/>
</dbReference>
<evidence type="ECO:0000256" key="15">
    <source>
        <dbReference type="RuleBase" id="RU003435"/>
    </source>
</evidence>
<keyword evidence="7 15" id="KW-0378">Hydrolase</keyword>
<evidence type="ECO:0000256" key="6">
    <source>
        <dbReference type="ARBA" id="ARBA00022723"/>
    </source>
</evidence>
<dbReference type="GO" id="GO:0006508">
    <property type="term" value="P:proteolysis"/>
    <property type="evidence" value="ECO:0007669"/>
    <property type="project" value="UniProtKB-KW"/>
</dbReference>
<comment type="subcellular location">
    <subcellularLocation>
        <location evidence="1">Cytoplasm</location>
    </subcellularLocation>
</comment>
<keyword evidence="8 15" id="KW-0862">Zinc</keyword>
<evidence type="ECO:0000256" key="13">
    <source>
        <dbReference type="ARBA" id="ARBA00070755"/>
    </source>
</evidence>
<dbReference type="FunFam" id="1.10.1370.40:FF:000001">
    <property type="entry name" value="Dipeptidyl carboxypeptidase II"/>
    <property type="match status" value="1"/>
</dbReference>
<dbReference type="EC" id="3.4.15.5" evidence="12"/>
<dbReference type="CDD" id="cd06456">
    <property type="entry name" value="M3A_DCP"/>
    <property type="match status" value="1"/>
</dbReference>
<dbReference type="AlphaFoldDB" id="A0A6M2BQR5"/>
<evidence type="ECO:0000256" key="4">
    <source>
        <dbReference type="ARBA" id="ARBA00022645"/>
    </source>
</evidence>
<comment type="function">
    <text evidence="11">Removes dipeptides from the C-termini of N-blocked tripeptides, tetrapeptides and larger peptides.</text>
</comment>
<keyword evidence="6 15" id="KW-0479">Metal-binding</keyword>
<reference evidence="18 19" key="1">
    <citation type="journal article" date="2014" name="Int. J. Syst. Evol. Microbiol.">
        <title>Solimonas terrae sp. nov., isolated from soil.</title>
        <authorList>
            <person name="Kim S.J."/>
            <person name="Moon J.Y."/>
            <person name="Weon H.Y."/>
            <person name="Ahn J.H."/>
            <person name="Chen W.M."/>
            <person name="Kwon S.W."/>
        </authorList>
    </citation>
    <scope>NUCLEOTIDE SEQUENCE [LARGE SCALE GENOMIC DNA]</scope>
    <source>
        <strain evidence="18 19">KIS83-12</strain>
    </source>
</reference>
<dbReference type="GO" id="GO:0004222">
    <property type="term" value="F:metalloendopeptidase activity"/>
    <property type="evidence" value="ECO:0007669"/>
    <property type="project" value="InterPro"/>
</dbReference>
<keyword evidence="16" id="KW-0732">Signal</keyword>
<evidence type="ECO:0000313" key="18">
    <source>
        <dbReference type="EMBL" id="NGY04694.1"/>
    </source>
</evidence>
<dbReference type="InterPro" id="IPR034005">
    <property type="entry name" value="M3A_DCP"/>
</dbReference>
<keyword evidence="19" id="KW-1185">Reference proteome</keyword>
<name>A0A6M2BQR5_9GAMM</name>
<dbReference type="PANTHER" id="PTHR43660">
    <property type="entry name" value="DIPEPTIDYL CARBOXYPEPTIDASE"/>
    <property type="match status" value="1"/>
</dbReference>
<dbReference type="Proteomes" id="UP000472676">
    <property type="component" value="Unassembled WGS sequence"/>
</dbReference>
<comment type="catalytic activity">
    <reaction evidence="10">
        <text>Hydrolysis of unblocked, C-terminal dipeptides from oligopeptides, with broad specificity. Does not hydrolyze bonds in which P1' is Pro, or both P1 and P1' are Gly.</text>
        <dbReference type="EC" id="3.4.15.5"/>
    </reaction>
</comment>
<proteinExistence type="inferred from homology"/>
<feature type="domain" description="Peptidase M3A/M3B catalytic" evidence="17">
    <location>
        <begin position="257"/>
        <end position="706"/>
    </location>
</feature>
<evidence type="ECO:0000256" key="5">
    <source>
        <dbReference type="ARBA" id="ARBA00022670"/>
    </source>
</evidence>
<dbReference type="GO" id="GO:0004180">
    <property type="term" value="F:carboxypeptidase activity"/>
    <property type="evidence" value="ECO:0007669"/>
    <property type="project" value="UniProtKB-KW"/>
</dbReference>
<keyword evidence="9 15" id="KW-0482">Metalloprotease</keyword>